<dbReference type="OrthoDB" id="9808666at2"/>
<dbReference type="SUPFAM" id="SSF141694">
    <property type="entry name" value="AF2212/PG0164-like"/>
    <property type="match status" value="1"/>
</dbReference>
<dbReference type="AlphaFoldDB" id="A0A077LTA3"/>
<dbReference type="Proteomes" id="UP000035721">
    <property type="component" value="Unassembled WGS sequence"/>
</dbReference>
<dbReference type="Gene3D" id="2.40.30.100">
    <property type="entry name" value="AF2212/PG0164-like"/>
    <property type="match status" value="1"/>
</dbReference>
<dbReference type="InterPro" id="IPR037079">
    <property type="entry name" value="AF2212/PG0164-like_sf"/>
</dbReference>
<dbReference type="Pfam" id="PF08922">
    <property type="entry name" value="DUF1905"/>
    <property type="match status" value="1"/>
</dbReference>
<gene>
    <name evidence="1" type="ORF">BN12_120018</name>
</gene>
<dbReference type="InterPro" id="IPR015018">
    <property type="entry name" value="DUF1905"/>
</dbReference>
<sequence>MEATFDGELIYWRGPSPWHFVRVPDAVADAIHAEAAELTYGWGCIPASVRTGDTTWTTSLFPKDGSYLVPVKFAVLRAEELDLGDMVRLTLRIGPTTR</sequence>
<proteinExistence type="predicted"/>
<evidence type="ECO:0000313" key="2">
    <source>
        <dbReference type="Proteomes" id="UP000035721"/>
    </source>
</evidence>
<evidence type="ECO:0000313" key="1">
    <source>
        <dbReference type="EMBL" id="CCH76336.1"/>
    </source>
</evidence>
<dbReference type="STRING" id="1194083.BN12_120018"/>
<organism evidence="1 2">
    <name type="scientific">Nostocoides japonicum T1-X7</name>
    <dbReference type="NCBI Taxonomy" id="1194083"/>
    <lineage>
        <taxon>Bacteria</taxon>
        <taxon>Bacillati</taxon>
        <taxon>Actinomycetota</taxon>
        <taxon>Actinomycetes</taxon>
        <taxon>Micrococcales</taxon>
        <taxon>Intrasporangiaceae</taxon>
        <taxon>Nostocoides</taxon>
    </lineage>
</organism>
<dbReference type="RefSeq" id="WP_048549922.1">
    <property type="nucleotide sequence ID" value="NZ_HF570958.1"/>
</dbReference>
<keyword evidence="2" id="KW-1185">Reference proteome</keyword>
<name>A0A077LTA3_9MICO</name>
<accession>A0A077LTA3</accession>
<comment type="caution">
    <text evidence="1">The sequence shown here is derived from an EMBL/GenBank/DDBJ whole genome shotgun (WGS) entry which is preliminary data.</text>
</comment>
<reference evidence="1 2" key="1">
    <citation type="journal article" date="2013" name="ISME J.">
        <title>A metabolic model for members of the genus Tetrasphaera involved in enhanced biological phosphorus removal.</title>
        <authorList>
            <person name="Kristiansen R."/>
            <person name="Nguyen H.T.T."/>
            <person name="Saunders A.M."/>
            <person name="Nielsen J.L."/>
            <person name="Wimmer R."/>
            <person name="Le V.Q."/>
            <person name="McIlroy S.J."/>
            <person name="Petrovski S."/>
            <person name="Seviour R.J."/>
            <person name="Calteau A."/>
            <person name="Nielsen K.L."/>
            <person name="Nielsen P.H."/>
        </authorList>
    </citation>
    <scope>NUCLEOTIDE SEQUENCE [LARGE SCALE GENOMIC DNA]</scope>
    <source>
        <strain evidence="1 2">T1-X7</strain>
    </source>
</reference>
<evidence type="ECO:0008006" key="3">
    <source>
        <dbReference type="Google" id="ProtNLM"/>
    </source>
</evidence>
<protein>
    <recommendedName>
        <fullName evidence="3">DUF1905 domain-containing protein</fullName>
    </recommendedName>
</protein>
<dbReference type="EMBL" id="CAJB01000024">
    <property type="protein sequence ID" value="CCH76336.1"/>
    <property type="molecule type" value="Genomic_DNA"/>
</dbReference>